<dbReference type="EMBL" id="CP045810">
    <property type="protein sequence ID" value="QHN41611.1"/>
    <property type="molecule type" value="Genomic_DNA"/>
</dbReference>
<dbReference type="Pfam" id="PF07730">
    <property type="entry name" value="HisKA_3"/>
    <property type="match status" value="1"/>
</dbReference>
<evidence type="ECO:0000256" key="1">
    <source>
        <dbReference type="ARBA" id="ARBA00000085"/>
    </source>
</evidence>
<protein>
    <recommendedName>
        <fullName evidence="2">histidine kinase</fullName>
        <ecNumber evidence="2">2.7.13.3</ecNumber>
    </recommendedName>
</protein>
<dbReference type="PANTHER" id="PTHR24421:SF10">
    <property type="entry name" value="NITRATE_NITRITE SENSOR PROTEIN NARQ"/>
    <property type="match status" value="1"/>
</dbReference>
<dbReference type="PANTHER" id="PTHR24421">
    <property type="entry name" value="NITRATE/NITRITE SENSOR PROTEIN NARX-RELATED"/>
    <property type="match status" value="1"/>
</dbReference>
<keyword evidence="4" id="KW-0808">Transferase</keyword>
<comment type="catalytic activity">
    <reaction evidence="1">
        <text>ATP + protein L-histidine = ADP + protein N-phospho-L-histidine.</text>
        <dbReference type="EC" id="2.7.13.3"/>
    </reaction>
</comment>
<proteinExistence type="predicted"/>
<dbReference type="GO" id="GO:0016020">
    <property type="term" value="C:membrane"/>
    <property type="evidence" value="ECO:0007669"/>
    <property type="project" value="InterPro"/>
</dbReference>
<accession>A0A857KTJ1</accession>
<dbReference type="EC" id="2.7.13.3" evidence="2"/>
<evidence type="ECO:0000256" key="5">
    <source>
        <dbReference type="ARBA" id="ARBA00022741"/>
    </source>
</evidence>
<keyword evidence="5" id="KW-0547">Nucleotide-binding</keyword>
<keyword evidence="7" id="KW-0067">ATP-binding</keyword>
<feature type="domain" description="Signal transduction histidine kinase subgroup 3 dimerisation and phosphoacceptor" evidence="9">
    <location>
        <begin position="204"/>
        <end position="263"/>
    </location>
</feature>
<keyword evidence="3" id="KW-0597">Phosphoprotein</keyword>
<evidence type="ECO:0000256" key="7">
    <source>
        <dbReference type="ARBA" id="ARBA00022840"/>
    </source>
</evidence>
<evidence type="ECO:0000256" key="6">
    <source>
        <dbReference type="ARBA" id="ARBA00022777"/>
    </source>
</evidence>
<evidence type="ECO:0000256" key="8">
    <source>
        <dbReference type="ARBA" id="ARBA00023012"/>
    </source>
</evidence>
<dbReference type="GO" id="GO:0000155">
    <property type="term" value="F:phosphorelay sensor kinase activity"/>
    <property type="evidence" value="ECO:0007669"/>
    <property type="project" value="InterPro"/>
</dbReference>
<dbReference type="GO" id="GO:0046983">
    <property type="term" value="F:protein dimerization activity"/>
    <property type="evidence" value="ECO:0007669"/>
    <property type="project" value="InterPro"/>
</dbReference>
<keyword evidence="6" id="KW-0418">Kinase</keyword>
<evidence type="ECO:0000259" key="9">
    <source>
        <dbReference type="Pfam" id="PF07730"/>
    </source>
</evidence>
<sequence length="414" mass="44412">MTRRPHAARMDRMWSVPLRRTQLDDVRLTALFFAVGAALQIAGLNQVSGLLSDRFGSWLPWVTLTVAAAFQLLRRDRPAAALAGTTAVLTVDVVLCPTVAVWIIFSDIVYAVACYGSQRLVGRLYVLCAIVSAAVVVLLAAAEQPTQWRTVFVGILWVIALIFSPLAYGHALREHRTAAEVQRQHARTLATLADHERVEAVEEERRRLARDLHDVIAGQLSSIAVQSAAALDNPALSDRVLGSVRTISVEALREMRAMIDLLTDGTVDRSRATSTLRRADRLIEPVTGSGTDVELRCTPEVLDPPLPPLVDITAHHILAEALINATKHAPGQPISIDIDIAGDDLVLVVTNPLTDPPAEAEPAHTARGITNMTTRAAVAGGTLAAGPGDGAFTVTATLPLRTAGHPTDSAKEYP</sequence>
<keyword evidence="8" id="KW-0902">Two-component regulatory system</keyword>
<organism evidence="10">
    <name type="scientific">Gordonia amarae</name>
    <dbReference type="NCBI Taxonomy" id="36821"/>
    <lineage>
        <taxon>Bacteria</taxon>
        <taxon>Bacillati</taxon>
        <taxon>Actinomycetota</taxon>
        <taxon>Actinomycetes</taxon>
        <taxon>Mycobacteriales</taxon>
        <taxon>Gordoniaceae</taxon>
        <taxon>Gordonia</taxon>
    </lineage>
</organism>
<dbReference type="AlphaFoldDB" id="A0A857KTJ1"/>
<evidence type="ECO:0000256" key="2">
    <source>
        <dbReference type="ARBA" id="ARBA00012438"/>
    </source>
</evidence>
<dbReference type="SUPFAM" id="SSF55874">
    <property type="entry name" value="ATPase domain of HSP90 chaperone/DNA topoisomerase II/histidine kinase"/>
    <property type="match status" value="1"/>
</dbReference>
<evidence type="ECO:0000256" key="4">
    <source>
        <dbReference type="ARBA" id="ARBA00022679"/>
    </source>
</evidence>
<dbReference type="InterPro" id="IPR050482">
    <property type="entry name" value="Sensor_HK_TwoCompSys"/>
</dbReference>
<dbReference type="Gene3D" id="1.20.5.1930">
    <property type="match status" value="1"/>
</dbReference>
<reference evidence="10" key="1">
    <citation type="journal article" date="2021" name="Nat. Microbiol.">
        <title>Cocultivation of an ultrasmall environmental parasitic bacterium with lytic ability against bacteria associated with wastewater foams.</title>
        <authorList>
            <person name="Batinovic S."/>
            <person name="Rose J.J.A."/>
            <person name="Ratcliffe J."/>
            <person name="Seviour R.J."/>
            <person name="Petrovski S."/>
        </authorList>
    </citation>
    <scope>NUCLEOTIDE SEQUENCE</scope>
    <source>
        <strain evidence="10">CON44</strain>
    </source>
</reference>
<dbReference type="GO" id="GO:0005524">
    <property type="term" value="F:ATP binding"/>
    <property type="evidence" value="ECO:0007669"/>
    <property type="project" value="UniProtKB-KW"/>
</dbReference>
<dbReference type="Gene3D" id="3.30.565.10">
    <property type="entry name" value="Histidine kinase-like ATPase, C-terminal domain"/>
    <property type="match status" value="1"/>
</dbReference>
<dbReference type="InterPro" id="IPR011712">
    <property type="entry name" value="Sig_transdc_His_kin_sub3_dim/P"/>
</dbReference>
<evidence type="ECO:0000313" key="10">
    <source>
        <dbReference type="EMBL" id="QHN41611.1"/>
    </source>
</evidence>
<name>A0A857KTJ1_9ACTN</name>
<evidence type="ECO:0000256" key="3">
    <source>
        <dbReference type="ARBA" id="ARBA00022553"/>
    </source>
</evidence>
<dbReference type="InterPro" id="IPR036890">
    <property type="entry name" value="HATPase_C_sf"/>
</dbReference>
<dbReference type="CDD" id="cd16917">
    <property type="entry name" value="HATPase_UhpB-NarQ-NarX-like"/>
    <property type="match status" value="1"/>
</dbReference>
<gene>
    <name evidence="10" type="ORF">GII30_22805</name>
</gene>